<dbReference type="EMBL" id="KZ515192">
    <property type="protein sequence ID" value="PKU30218.1"/>
    <property type="molecule type" value="Genomic_DNA"/>
</dbReference>
<dbReference type="PANTHER" id="PTHR18864:SF1">
    <property type="entry name" value="KINECTIN"/>
    <property type="match status" value="1"/>
</dbReference>
<name>A0A2I0T8U8_LIMLA</name>
<sequence length="126" mass="14356">MQFKVAVSGKLPVRDARSRGGVYAAFGILQAEERLKGKEKQVKTMEALLEEKEKEIVKKGEWLQGQKDTIAQLTSKVQELEQQNLQQLQQDVQKENESFKAQIQELKQENCKQASLAVQSEELLQV</sequence>
<reference evidence="3" key="2">
    <citation type="submission" date="2017-12" db="EMBL/GenBank/DDBJ databases">
        <title>Genome sequence of the Bar-tailed Godwit (Limosa lapponica baueri).</title>
        <authorList>
            <person name="Lima N.C.B."/>
            <person name="Parody-Merino A.M."/>
            <person name="Battley P.F."/>
            <person name="Fidler A.E."/>
            <person name="Prosdocimi F."/>
        </authorList>
    </citation>
    <scope>NUCLEOTIDE SEQUENCE [LARGE SCALE GENOMIC DNA]</scope>
</reference>
<dbReference type="Proteomes" id="UP000233556">
    <property type="component" value="Unassembled WGS sequence"/>
</dbReference>
<accession>A0A2I0T8U8</accession>
<dbReference type="GO" id="GO:0007018">
    <property type="term" value="P:microtubule-based movement"/>
    <property type="evidence" value="ECO:0007669"/>
    <property type="project" value="InterPro"/>
</dbReference>
<dbReference type="PANTHER" id="PTHR18864">
    <property type="entry name" value="KINECTIN"/>
    <property type="match status" value="1"/>
</dbReference>
<dbReference type="GO" id="GO:0019894">
    <property type="term" value="F:kinesin binding"/>
    <property type="evidence" value="ECO:0007669"/>
    <property type="project" value="InterPro"/>
</dbReference>
<dbReference type="OrthoDB" id="5875463at2759"/>
<evidence type="ECO:0000313" key="2">
    <source>
        <dbReference type="EMBL" id="PKU30218.1"/>
    </source>
</evidence>
<keyword evidence="1" id="KW-0175">Coiled coil</keyword>
<organism evidence="2 3">
    <name type="scientific">Limosa lapponica baueri</name>
    <dbReference type="NCBI Taxonomy" id="1758121"/>
    <lineage>
        <taxon>Eukaryota</taxon>
        <taxon>Metazoa</taxon>
        <taxon>Chordata</taxon>
        <taxon>Craniata</taxon>
        <taxon>Vertebrata</taxon>
        <taxon>Euteleostomi</taxon>
        <taxon>Archelosauria</taxon>
        <taxon>Archosauria</taxon>
        <taxon>Dinosauria</taxon>
        <taxon>Saurischia</taxon>
        <taxon>Theropoda</taxon>
        <taxon>Coelurosauria</taxon>
        <taxon>Aves</taxon>
        <taxon>Neognathae</taxon>
        <taxon>Neoaves</taxon>
        <taxon>Charadriiformes</taxon>
        <taxon>Scolopacidae</taxon>
        <taxon>Limosa</taxon>
    </lineage>
</organism>
<dbReference type="AlphaFoldDB" id="A0A2I0T8U8"/>
<dbReference type="InterPro" id="IPR024854">
    <property type="entry name" value="Kinectin"/>
</dbReference>
<feature type="coiled-coil region" evidence="1">
    <location>
        <begin position="28"/>
        <end position="109"/>
    </location>
</feature>
<protein>
    <submittedName>
        <fullName evidence="2">Kinectin isoform x9</fullName>
    </submittedName>
</protein>
<evidence type="ECO:0000313" key="3">
    <source>
        <dbReference type="Proteomes" id="UP000233556"/>
    </source>
</evidence>
<evidence type="ECO:0000256" key="1">
    <source>
        <dbReference type="SAM" id="Coils"/>
    </source>
</evidence>
<gene>
    <name evidence="2" type="ORF">llap_19478</name>
</gene>
<proteinExistence type="predicted"/>
<reference evidence="3" key="1">
    <citation type="submission" date="2017-11" db="EMBL/GenBank/DDBJ databases">
        <authorList>
            <person name="Lima N.C."/>
            <person name="Parody-Merino A.M."/>
            <person name="Battley P.F."/>
            <person name="Fidler A.E."/>
            <person name="Prosdocimi F."/>
        </authorList>
    </citation>
    <scope>NUCLEOTIDE SEQUENCE [LARGE SCALE GENOMIC DNA]</scope>
</reference>
<keyword evidence="3" id="KW-1185">Reference proteome</keyword>